<name>A0A0R1UMY4_9LACO</name>
<dbReference type="SUPFAM" id="SSF53474">
    <property type="entry name" value="alpha/beta-Hydrolases"/>
    <property type="match status" value="1"/>
</dbReference>
<dbReference type="OrthoDB" id="2157689at2"/>
<evidence type="ECO:0000313" key="2">
    <source>
        <dbReference type="EMBL" id="KRL94656.1"/>
    </source>
</evidence>
<reference evidence="2 3" key="1">
    <citation type="journal article" date="2015" name="Genome Announc.">
        <title>Expanding the biotechnology potential of lactobacilli through comparative genomics of 213 strains and associated genera.</title>
        <authorList>
            <person name="Sun Z."/>
            <person name="Harris H.M."/>
            <person name="McCann A."/>
            <person name="Guo C."/>
            <person name="Argimon S."/>
            <person name="Zhang W."/>
            <person name="Yang X."/>
            <person name="Jeffery I.B."/>
            <person name="Cooney J.C."/>
            <person name="Kagawa T.F."/>
            <person name="Liu W."/>
            <person name="Song Y."/>
            <person name="Salvetti E."/>
            <person name="Wrobel A."/>
            <person name="Rasinkangas P."/>
            <person name="Parkhill J."/>
            <person name="Rea M.C."/>
            <person name="O'Sullivan O."/>
            <person name="Ritari J."/>
            <person name="Douillard F.P."/>
            <person name="Paul Ross R."/>
            <person name="Yang R."/>
            <person name="Briner A.E."/>
            <person name="Felis G.E."/>
            <person name="de Vos W.M."/>
            <person name="Barrangou R."/>
            <person name="Klaenhammer T.R."/>
            <person name="Caufield P.W."/>
            <person name="Cui Y."/>
            <person name="Zhang H."/>
            <person name="O'Toole P.W."/>
        </authorList>
    </citation>
    <scope>NUCLEOTIDE SEQUENCE [LARGE SCALE GENOMIC DNA]</scope>
    <source>
        <strain evidence="2 3">DSM 18793</strain>
    </source>
</reference>
<organism evidence="2 3">
    <name type="scientific">Limosilactobacillus equigenerosi DSM 18793 = JCM 14505</name>
    <dbReference type="NCBI Taxonomy" id="1423742"/>
    <lineage>
        <taxon>Bacteria</taxon>
        <taxon>Bacillati</taxon>
        <taxon>Bacillota</taxon>
        <taxon>Bacilli</taxon>
        <taxon>Lactobacillales</taxon>
        <taxon>Lactobacillaceae</taxon>
        <taxon>Limosilactobacillus</taxon>
    </lineage>
</organism>
<dbReference type="Proteomes" id="UP000051084">
    <property type="component" value="Unassembled WGS sequence"/>
</dbReference>
<dbReference type="PATRIC" id="fig|1423742.4.peg.1319"/>
<keyword evidence="2" id="KW-0378">Hydrolase</keyword>
<keyword evidence="1" id="KW-0472">Membrane</keyword>
<proteinExistence type="predicted"/>
<dbReference type="Pfam" id="PF06028">
    <property type="entry name" value="DUF915"/>
    <property type="match status" value="1"/>
</dbReference>
<dbReference type="STRING" id="417373.GCA_001570685_01395"/>
<keyword evidence="3" id="KW-1185">Reference proteome</keyword>
<gene>
    <name evidence="2" type="ORF">FC21_GL001272</name>
</gene>
<evidence type="ECO:0000313" key="3">
    <source>
        <dbReference type="Proteomes" id="UP000051084"/>
    </source>
</evidence>
<dbReference type="EMBL" id="AZGC01000030">
    <property type="protein sequence ID" value="KRL94656.1"/>
    <property type="molecule type" value="Genomic_DNA"/>
</dbReference>
<dbReference type="InterPro" id="IPR029058">
    <property type="entry name" value="AB_hydrolase_fold"/>
</dbReference>
<dbReference type="AlphaFoldDB" id="A0A0R1UMY4"/>
<dbReference type="RefSeq" id="WP_054653613.1">
    <property type="nucleotide sequence ID" value="NZ_AZGC01000030.1"/>
</dbReference>
<keyword evidence="1" id="KW-0812">Transmembrane</keyword>
<accession>A0A0R1UMY4</accession>
<evidence type="ECO:0000256" key="1">
    <source>
        <dbReference type="SAM" id="Phobius"/>
    </source>
</evidence>
<dbReference type="Gene3D" id="3.40.50.1820">
    <property type="entry name" value="alpha/beta hydrolase"/>
    <property type="match status" value="1"/>
</dbReference>
<keyword evidence="1" id="KW-1133">Transmembrane helix</keyword>
<comment type="caution">
    <text evidence="2">The sequence shown here is derived from an EMBL/GenBank/DDBJ whole genome shotgun (WGS) entry which is preliminary data.</text>
</comment>
<dbReference type="GO" id="GO:0016787">
    <property type="term" value="F:hydrolase activity"/>
    <property type="evidence" value="ECO:0007669"/>
    <property type="project" value="UniProtKB-KW"/>
</dbReference>
<protein>
    <submittedName>
        <fullName evidence="2">Protein of hypothetical function DUF915 hydrolase family protein</fullName>
    </submittedName>
</protein>
<feature type="transmembrane region" description="Helical" evidence="1">
    <location>
        <begin position="6"/>
        <end position="29"/>
    </location>
</feature>
<sequence length="278" mass="32007">MQRQRINWQLVFNLLIVIAVLLVPTWLWMRHNHQALMKRQQANMTPVIMIPGSSASIDRFNELVRSLNRVERHQHTILKVKVMNDGTIKYTGKLQSGDRFPIIVVGFQNNHDGYRNIKQQTELFNQAMRDLMNRYNFKTVRAFGHSNGGLIWTRWLELDYPDLQNQITVSNLMTVGTPYNFDETSVANRTQMLNDLIKNRSQLPKQLRVLVVIGTQSYTSDGLVPEASAQAAKYIFQKQVAAYSTVTVSGTGAQHSNLPQNKQIIRLMQEYLLHNPKS</sequence>
<dbReference type="InterPro" id="IPR010315">
    <property type="entry name" value="DUF915_hydro-like"/>
</dbReference>